<sequence length="800" mass="85459">MAPQTSRPRPRRRLAALAVLPLLLAGLPLAAGAEPDPDAAATSLADAAAAGHAGDIVEVTVADQDAVAGLIEAGADVTEYTRQVDGGLLVHVVATPDQQAALRDLGYAVGDVVVSAAETEAVVAEREAAVRRVNQTLARTAETLTPLRAEWFESVGGQTYLGVEVKSSLGADSGTVLTVSFDGRSVTMDRFVDAGQYIYHTFFEPVAVDDVPAEVTVTSTGGASLTVPVVEWLGDPRPEPGPHYATGFVDHYMDPTELYDRIEALAAEFPDLAEIIDLPYETNGYRRKAQAMIGSDAAALYVTSHAWGHEGGNELRLETVNPGTANSPLSVGVSGGTIRVSLGTDGSGAPNSTAAQVVAAVNASPAASALVTASTYRTTGGTGVAVAGAQDLTDGLDAPAHISREPFTVRAIRIGRDRDGSKTGVFAYSQEHAREWVTPLVALETAERLLRNYATDAYTKQLVDDLDIFIVPSVNPDGSHFSFYDRAGQRRNMTNHCGPENSDPGRAATSWGVDLNRNFSVGSRFDGYSGASASCTSDTYSGPAELSEPEARNEVWLTQQYPNIRFAMNVHSYGGYFMWPPGAYIADGRVPLPRPTLGEENYFWAASSHILSAVQAWRGTAVWPGRTGPVSDVLYSAAGNSADEHWYNRGIFGWDFEVGADLWDPVEREWDPQGFQPPFAEGYEQAMEFSNGLIGLLEVARAYGHDVRPPRTTLELTDGGVTFEATEPVTIHYTLDGSRPTYSSPRVESAGLREDAAPIPVGAGSTRVHWFAVDAAGNVENRYDPLRGGTNYRKETVTVD</sequence>
<reference evidence="10 11" key="1">
    <citation type="submission" date="2018-09" db="EMBL/GenBank/DDBJ databases">
        <title>Isolation, diversity and antifungal activity of actinobacteria from wheat.</title>
        <authorList>
            <person name="Han C."/>
        </authorList>
    </citation>
    <scope>NUCLEOTIDE SEQUENCE [LARGE SCALE GENOMIC DNA]</scope>
    <source>
        <strain evidence="10 11">NEAU-YY265</strain>
    </source>
</reference>
<keyword evidence="6" id="KW-0482">Metalloprotease</keyword>
<dbReference type="GO" id="GO:0005615">
    <property type="term" value="C:extracellular space"/>
    <property type="evidence" value="ECO:0007669"/>
    <property type="project" value="TreeGrafter"/>
</dbReference>
<dbReference type="GO" id="GO:0008270">
    <property type="term" value="F:zinc ion binding"/>
    <property type="evidence" value="ECO:0007669"/>
    <property type="project" value="InterPro"/>
</dbReference>
<feature type="signal peptide" evidence="8">
    <location>
        <begin position="1"/>
        <end position="33"/>
    </location>
</feature>
<feature type="domain" description="Peptidase M14" evidence="9">
    <location>
        <begin position="375"/>
        <end position="700"/>
    </location>
</feature>
<evidence type="ECO:0000313" key="10">
    <source>
        <dbReference type="EMBL" id="RIQ13678.1"/>
    </source>
</evidence>
<organism evidence="10 11">
    <name type="scientific">Jiangella rhizosphaerae</name>
    <dbReference type="NCBI Taxonomy" id="2293569"/>
    <lineage>
        <taxon>Bacteria</taxon>
        <taxon>Bacillati</taxon>
        <taxon>Actinomycetota</taxon>
        <taxon>Actinomycetes</taxon>
        <taxon>Jiangellales</taxon>
        <taxon>Jiangellaceae</taxon>
        <taxon>Jiangella</taxon>
    </lineage>
</organism>
<dbReference type="AlphaFoldDB" id="A0A418KIV6"/>
<comment type="caution">
    <text evidence="7">Lacks conserved residue(s) required for the propagation of feature annotation.</text>
</comment>
<gene>
    <name evidence="10" type="ORF">DY240_25510</name>
</gene>
<dbReference type="SUPFAM" id="SSF53187">
    <property type="entry name" value="Zn-dependent exopeptidases"/>
    <property type="match status" value="1"/>
</dbReference>
<keyword evidence="3" id="KW-0645">Protease</keyword>
<dbReference type="PANTHER" id="PTHR11705">
    <property type="entry name" value="PROTEASE FAMILY M14 CARBOXYPEPTIDASE A,B"/>
    <property type="match status" value="1"/>
</dbReference>
<name>A0A418KIV6_9ACTN</name>
<accession>A0A418KIV6</accession>
<dbReference type="Pfam" id="PF00246">
    <property type="entry name" value="Peptidase_M14"/>
    <property type="match status" value="1"/>
</dbReference>
<evidence type="ECO:0000256" key="6">
    <source>
        <dbReference type="ARBA" id="ARBA00023049"/>
    </source>
</evidence>
<keyword evidence="10" id="KW-0121">Carboxypeptidase</keyword>
<keyword evidence="8" id="KW-0732">Signal</keyword>
<comment type="cofactor">
    <cofactor evidence="1">
        <name>Zn(2+)</name>
        <dbReference type="ChEBI" id="CHEBI:29105"/>
    </cofactor>
</comment>
<keyword evidence="5" id="KW-0862">Zinc</keyword>
<dbReference type="InterPro" id="IPR059177">
    <property type="entry name" value="GH29D-like_dom"/>
</dbReference>
<keyword evidence="4" id="KW-0378">Hydrolase</keyword>
<dbReference type="Proteomes" id="UP000284057">
    <property type="component" value="Unassembled WGS sequence"/>
</dbReference>
<evidence type="ECO:0000256" key="4">
    <source>
        <dbReference type="ARBA" id="ARBA00022801"/>
    </source>
</evidence>
<dbReference type="EMBL" id="QUAL01000370">
    <property type="protein sequence ID" value="RIQ13678.1"/>
    <property type="molecule type" value="Genomic_DNA"/>
</dbReference>
<evidence type="ECO:0000256" key="3">
    <source>
        <dbReference type="ARBA" id="ARBA00022670"/>
    </source>
</evidence>
<comment type="similarity">
    <text evidence="2 7">Belongs to the peptidase M14 family.</text>
</comment>
<dbReference type="Gene3D" id="3.40.630.10">
    <property type="entry name" value="Zn peptidases"/>
    <property type="match status" value="1"/>
</dbReference>
<evidence type="ECO:0000256" key="8">
    <source>
        <dbReference type="SAM" id="SignalP"/>
    </source>
</evidence>
<protein>
    <submittedName>
        <fullName evidence="10">Zinc carboxypeptidase</fullName>
    </submittedName>
</protein>
<dbReference type="PANTHER" id="PTHR11705:SF143">
    <property type="entry name" value="SLL0236 PROTEIN"/>
    <property type="match status" value="1"/>
</dbReference>
<evidence type="ECO:0000256" key="7">
    <source>
        <dbReference type="PROSITE-ProRule" id="PRU01379"/>
    </source>
</evidence>
<dbReference type="InterPro" id="IPR000834">
    <property type="entry name" value="Peptidase_M14"/>
</dbReference>
<evidence type="ECO:0000256" key="2">
    <source>
        <dbReference type="ARBA" id="ARBA00005988"/>
    </source>
</evidence>
<proteinExistence type="inferred from homology"/>
<evidence type="ECO:0000313" key="11">
    <source>
        <dbReference type="Proteomes" id="UP000284057"/>
    </source>
</evidence>
<dbReference type="Pfam" id="PF13290">
    <property type="entry name" value="CHB_HEX_C_1"/>
    <property type="match status" value="1"/>
</dbReference>
<dbReference type="GO" id="GO:0004181">
    <property type="term" value="F:metallocarboxypeptidase activity"/>
    <property type="evidence" value="ECO:0007669"/>
    <property type="project" value="InterPro"/>
</dbReference>
<keyword evidence="11" id="KW-1185">Reference proteome</keyword>
<dbReference type="PROSITE" id="PS52035">
    <property type="entry name" value="PEPTIDASE_M14"/>
    <property type="match status" value="1"/>
</dbReference>
<evidence type="ECO:0000259" key="9">
    <source>
        <dbReference type="PROSITE" id="PS52035"/>
    </source>
</evidence>
<evidence type="ECO:0000256" key="1">
    <source>
        <dbReference type="ARBA" id="ARBA00001947"/>
    </source>
</evidence>
<evidence type="ECO:0000256" key="5">
    <source>
        <dbReference type="ARBA" id="ARBA00022833"/>
    </source>
</evidence>
<dbReference type="GO" id="GO:0006508">
    <property type="term" value="P:proteolysis"/>
    <property type="evidence" value="ECO:0007669"/>
    <property type="project" value="UniProtKB-KW"/>
</dbReference>
<comment type="caution">
    <text evidence="10">The sequence shown here is derived from an EMBL/GenBank/DDBJ whole genome shotgun (WGS) entry which is preliminary data.</text>
</comment>
<feature type="chain" id="PRO_5019291884" evidence="8">
    <location>
        <begin position="34"/>
        <end position="800"/>
    </location>
</feature>
<dbReference type="SMART" id="SM00631">
    <property type="entry name" value="Zn_pept"/>
    <property type="match status" value="1"/>
</dbReference>